<evidence type="ECO:0000313" key="2">
    <source>
        <dbReference type="Proteomes" id="UP000182544"/>
    </source>
</evidence>
<dbReference type="Proteomes" id="UP000182544">
    <property type="component" value="Unassembled WGS sequence"/>
</dbReference>
<dbReference type="RefSeq" id="WP_072401969.1">
    <property type="nucleotide sequence ID" value="NZ_FPKV01000002.1"/>
</dbReference>
<name>A0A1K2IJM5_9FLAO</name>
<keyword evidence="2" id="KW-1185">Reference proteome</keyword>
<sequence length="113" mass="13246">MDNIIFLYEIDTNSDEKEHFRLSLTNIDKLTGNLSFQKPIKSAFDLCDKKVYLSISIRKPNRYSIISIPNIFMKALVLKGNNNRQYYVNFEGIETIPNTKLKYLVGKMKCRNF</sequence>
<reference evidence="1 2" key="1">
    <citation type="submission" date="2016-10" db="EMBL/GenBank/DDBJ databases">
        <authorList>
            <person name="de Groot N.N."/>
        </authorList>
    </citation>
    <scope>NUCLEOTIDE SEQUENCE [LARGE SCALE GENOMIC DNA]</scope>
    <source>
        <strain evidence="1 2">DSM 18180</strain>
    </source>
</reference>
<dbReference type="EMBL" id="FPKV01000002">
    <property type="protein sequence ID" value="SFZ92612.1"/>
    <property type="molecule type" value="Genomic_DNA"/>
</dbReference>
<protein>
    <submittedName>
        <fullName evidence="1">Uncharacterized protein</fullName>
    </submittedName>
</protein>
<proteinExistence type="predicted"/>
<gene>
    <name evidence="1" type="ORF">SAMN05428642_102826</name>
</gene>
<accession>A0A1K2IJM5</accession>
<evidence type="ECO:0000313" key="1">
    <source>
        <dbReference type="EMBL" id="SFZ92612.1"/>
    </source>
</evidence>
<organism evidence="1 2">
    <name type="scientific">Flaviramulus basaltis</name>
    <dbReference type="NCBI Taxonomy" id="369401"/>
    <lineage>
        <taxon>Bacteria</taxon>
        <taxon>Pseudomonadati</taxon>
        <taxon>Bacteroidota</taxon>
        <taxon>Flavobacteriia</taxon>
        <taxon>Flavobacteriales</taxon>
        <taxon>Flavobacteriaceae</taxon>
        <taxon>Flaviramulus</taxon>
    </lineage>
</organism>
<dbReference type="AlphaFoldDB" id="A0A1K2IJM5"/>